<dbReference type="Proteomes" id="UP000216840">
    <property type="component" value="Unassembled WGS sequence"/>
</dbReference>
<dbReference type="EMBL" id="NGJN01000001">
    <property type="protein sequence ID" value="OZV70626.1"/>
    <property type="molecule type" value="Genomic_DNA"/>
</dbReference>
<dbReference type="InterPro" id="IPR011042">
    <property type="entry name" value="6-blade_b-propeller_TolB-like"/>
</dbReference>
<dbReference type="SUPFAM" id="SSF50956">
    <property type="entry name" value="Thermostable phytase (3-phytase)"/>
    <property type="match status" value="1"/>
</dbReference>
<dbReference type="PANTHER" id="PTHR24104:SF25">
    <property type="entry name" value="PROTEIN LIN-41"/>
    <property type="match status" value="1"/>
</dbReference>
<name>A0A265UZA5_9FLAO</name>
<gene>
    <name evidence="2" type="ORF">CA834_00480</name>
</gene>
<dbReference type="GO" id="GO:0016158">
    <property type="term" value="F:inositol hexakisphosphate 3-phosphatase activity"/>
    <property type="evidence" value="ECO:0007669"/>
    <property type="project" value="InterPro"/>
</dbReference>
<dbReference type="AlphaFoldDB" id="A0A265UZA5"/>
<accession>A0A265UZA5</accession>
<dbReference type="GO" id="GO:0000209">
    <property type="term" value="P:protein polyubiquitination"/>
    <property type="evidence" value="ECO:0007669"/>
    <property type="project" value="TreeGrafter"/>
</dbReference>
<proteinExistence type="predicted"/>
<protein>
    <submittedName>
        <fullName evidence="2">3-phytase</fullName>
    </submittedName>
</protein>
<keyword evidence="3" id="KW-1185">Reference proteome</keyword>
<evidence type="ECO:0000259" key="1">
    <source>
        <dbReference type="PROSITE" id="PS51662"/>
    </source>
</evidence>
<dbReference type="GO" id="GO:0061630">
    <property type="term" value="F:ubiquitin protein ligase activity"/>
    <property type="evidence" value="ECO:0007669"/>
    <property type="project" value="TreeGrafter"/>
</dbReference>
<evidence type="ECO:0000313" key="3">
    <source>
        <dbReference type="Proteomes" id="UP000216840"/>
    </source>
</evidence>
<dbReference type="RefSeq" id="WP_094966702.1">
    <property type="nucleotide sequence ID" value="NZ_NGJN01000001.1"/>
</dbReference>
<dbReference type="GO" id="GO:0043161">
    <property type="term" value="P:proteasome-mediated ubiquitin-dependent protein catabolic process"/>
    <property type="evidence" value="ECO:0007669"/>
    <property type="project" value="TreeGrafter"/>
</dbReference>
<dbReference type="PROSITE" id="PS51662">
    <property type="entry name" value="BP_PHYTASE"/>
    <property type="match status" value="1"/>
</dbReference>
<evidence type="ECO:0000313" key="2">
    <source>
        <dbReference type="EMBL" id="OZV70626.1"/>
    </source>
</evidence>
<dbReference type="OrthoDB" id="8696437at2"/>
<reference evidence="2 3" key="1">
    <citation type="submission" date="2017-05" db="EMBL/GenBank/DDBJ databases">
        <title>The draft genome sequence of Idiomarina salinarum WNB302.</title>
        <authorList>
            <person name="Sun Y."/>
            <person name="Chen B."/>
            <person name="Du Z."/>
        </authorList>
    </citation>
    <scope>NUCLEOTIDE SEQUENCE [LARGE SCALE GENOMIC DNA]</scope>
    <source>
        <strain evidence="2 3">WNB302</strain>
    </source>
</reference>
<comment type="caution">
    <text evidence="2">The sequence shown here is derived from an EMBL/GenBank/DDBJ whole genome shotgun (WGS) entry which is preliminary data.</text>
</comment>
<organism evidence="2 3">
    <name type="scientific">Winogradskyella aurantia</name>
    <dbReference type="NCBI Taxonomy" id="1915063"/>
    <lineage>
        <taxon>Bacteria</taxon>
        <taxon>Pseudomonadati</taxon>
        <taxon>Bacteroidota</taxon>
        <taxon>Flavobacteriia</taxon>
        <taxon>Flavobacteriales</taxon>
        <taxon>Flavobacteriaceae</taxon>
        <taxon>Winogradskyella</taxon>
    </lineage>
</organism>
<dbReference type="PANTHER" id="PTHR24104">
    <property type="entry name" value="E3 UBIQUITIN-PROTEIN LIGASE NHLRC1-RELATED"/>
    <property type="match status" value="1"/>
</dbReference>
<sequence>MICLKGNKALTLVVLGIFCLSSCGSILPVIPPALISDSTPHDTDDPAIWINKDHPERSIVFGTDKDEINGGVYAFDLDGKIIKDKSLTGLSYPNNVDIGYNFKLNDSLSTDIMVFTEREKHQIRLFSVPDMKQLDNGGLKVFEDESDSTMQRPMGIALYRNDFSDKTYAIVSRKEGPVNGYLYQYLLESDSLGVRAKLVRKFGEFSGKKEIEAIAVDQELGYIYYADENHCIRKYYANPENGDKELACFGGQHFKRDIEGIAIARFDDKSGYIIVSNQQAHNFSIFDRTTNNFIKQINLGTKETDGCEVTTAVLGNQFPNGLFVSMTDSKTFVFHDLGSLNLSAD</sequence>
<feature type="domain" description="BPP" evidence="1">
    <location>
        <begin position="20"/>
        <end position="344"/>
    </location>
</feature>
<dbReference type="GO" id="GO:0008270">
    <property type="term" value="F:zinc ion binding"/>
    <property type="evidence" value="ECO:0007669"/>
    <property type="project" value="UniProtKB-KW"/>
</dbReference>
<dbReference type="InterPro" id="IPR003431">
    <property type="entry name" value="B-propeller_Phytase"/>
</dbReference>
<dbReference type="Pfam" id="PF02333">
    <property type="entry name" value="Phytase"/>
    <property type="match status" value="1"/>
</dbReference>
<dbReference type="InterPro" id="IPR050952">
    <property type="entry name" value="TRIM-NHL_E3_ligases"/>
</dbReference>
<dbReference type="Gene3D" id="2.120.10.30">
    <property type="entry name" value="TolB, C-terminal domain"/>
    <property type="match status" value="1"/>
</dbReference>